<dbReference type="GO" id="GO:0004493">
    <property type="term" value="F:methylmalonyl-CoA epimerase activity"/>
    <property type="evidence" value="ECO:0007669"/>
    <property type="project" value="TreeGrafter"/>
</dbReference>
<name>A0A317QN58_9ACTN</name>
<dbReference type="RefSeq" id="WP_110006388.1">
    <property type="nucleotide sequence ID" value="NZ_QGTX01000001.1"/>
</dbReference>
<dbReference type="PANTHER" id="PTHR43048:SF3">
    <property type="entry name" value="METHYLMALONYL-COA EPIMERASE, MITOCHONDRIAL"/>
    <property type="match status" value="1"/>
</dbReference>
<dbReference type="Proteomes" id="UP000246661">
    <property type="component" value="Unassembled WGS sequence"/>
</dbReference>
<dbReference type="GO" id="GO:0046491">
    <property type="term" value="P:L-methylmalonyl-CoA metabolic process"/>
    <property type="evidence" value="ECO:0007669"/>
    <property type="project" value="TreeGrafter"/>
</dbReference>
<dbReference type="AlphaFoldDB" id="A0A317QN58"/>
<keyword evidence="1" id="KW-0479">Metal-binding</keyword>
<evidence type="ECO:0000313" key="3">
    <source>
        <dbReference type="EMBL" id="PWW24151.1"/>
    </source>
</evidence>
<protein>
    <submittedName>
        <fullName evidence="3">Lactoylglutathione lyase</fullName>
    </submittedName>
</protein>
<dbReference type="GO" id="GO:0046872">
    <property type="term" value="F:metal ion binding"/>
    <property type="evidence" value="ECO:0007669"/>
    <property type="project" value="UniProtKB-KW"/>
</dbReference>
<accession>A0A317QN58</accession>
<dbReference type="Pfam" id="PF00903">
    <property type="entry name" value="Glyoxalase"/>
    <property type="match status" value="1"/>
</dbReference>
<feature type="domain" description="VOC" evidence="2">
    <location>
        <begin position="2"/>
        <end position="123"/>
    </location>
</feature>
<comment type="caution">
    <text evidence="3">The sequence shown here is derived from an EMBL/GenBank/DDBJ whole genome shotgun (WGS) entry which is preliminary data.</text>
</comment>
<dbReference type="InterPro" id="IPR004360">
    <property type="entry name" value="Glyas_Fos-R_dOase_dom"/>
</dbReference>
<dbReference type="SUPFAM" id="SSF54593">
    <property type="entry name" value="Glyoxalase/Bleomycin resistance protein/Dihydroxybiphenyl dioxygenase"/>
    <property type="match status" value="1"/>
</dbReference>
<proteinExistence type="predicted"/>
<dbReference type="Gene3D" id="3.10.180.10">
    <property type="entry name" value="2,3-Dihydroxybiphenyl 1,2-Dioxygenase, domain 1"/>
    <property type="match status" value="1"/>
</dbReference>
<sequence>MRTLHVGLRVTDIERSLAFHTALGYEVAGEVPRTGIGHLTMLRLPGDPFVSLELVHDPAGSAVRPGTVLSHLVVAVESMSALVAALAGQGVDVEPPTSPDGSADFLAAWVTDPDGTRIELVQWPPGHPGGMTAADLPGWAPLRGALSPGGRSG</sequence>
<reference evidence="4" key="1">
    <citation type="submission" date="2018-05" db="EMBL/GenBank/DDBJ databases">
        <authorList>
            <person name="Klenk H.-P."/>
            <person name="Huntemann M."/>
            <person name="Clum A."/>
            <person name="Pillay M."/>
            <person name="Palaniappan K."/>
            <person name="Varghese N."/>
            <person name="Mikhailova N."/>
            <person name="Stamatis D."/>
            <person name="Reddy T."/>
            <person name="Daum C."/>
            <person name="Shapiro N."/>
            <person name="Ivanova N."/>
            <person name="Kyrpides N."/>
            <person name="Woyke T."/>
        </authorList>
    </citation>
    <scope>NUCLEOTIDE SEQUENCE [LARGE SCALE GENOMIC DNA]</scope>
    <source>
        <strain evidence="4">DSM 45417</strain>
    </source>
</reference>
<dbReference type="GO" id="GO:0016829">
    <property type="term" value="F:lyase activity"/>
    <property type="evidence" value="ECO:0007669"/>
    <property type="project" value="UniProtKB-KW"/>
</dbReference>
<keyword evidence="3" id="KW-0456">Lyase</keyword>
<dbReference type="InterPro" id="IPR029068">
    <property type="entry name" value="Glyas_Bleomycin-R_OHBP_Dase"/>
</dbReference>
<keyword evidence="4" id="KW-1185">Reference proteome</keyword>
<dbReference type="PANTHER" id="PTHR43048">
    <property type="entry name" value="METHYLMALONYL-COA EPIMERASE"/>
    <property type="match status" value="1"/>
</dbReference>
<organism evidence="3 4">
    <name type="scientific">Geodermatophilus normandii</name>
    <dbReference type="NCBI Taxonomy" id="1137989"/>
    <lineage>
        <taxon>Bacteria</taxon>
        <taxon>Bacillati</taxon>
        <taxon>Actinomycetota</taxon>
        <taxon>Actinomycetes</taxon>
        <taxon>Geodermatophilales</taxon>
        <taxon>Geodermatophilaceae</taxon>
        <taxon>Geodermatophilus</taxon>
    </lineage>
</organism>
<evidence type="ECO:0000259" key="2">
    <source>
        <dbReference type="PROSITE" id="PS51819"/>
    </source>
</evidence>
<dbReference type="OrthoDB" id="5181013at2"/>
<dbReference type="InterPro" id="IPR051785">
    <property type="entry name" value="MMCE/EMCE_epimerase"/>
</dbReference>
<dbReference type="PROSITE" id="PS51819">
    <property type="entry name" value="VOC"/>
    <property type="match status" value="1"/>
</dbReference>
<dbReference type="InterPro" id="IPR037523">
    <property type="entry name" value="VOC_core"/>
</dbReference>
<gene>
    <name evidence="3" type="ORF">JD79_03329</name>
</gene>
<evidence type="ECO:0000256" key="1">
    <source>
        <dbReference type="ARBA" id="ARBA00022723"/>
    </source>
</evidence>
<dbReference type="EMBL" id="QGTX01000001">
    <property type="protein sequence ID" value="PWW24151.1"/>
    <property type="molecule type" value="Genomic_DNA"/>
</dbReference>
<evidence type="ECO:0000313" key="4">
    <source>
        <dbReference type="Proteomes" id="UP000246661"/>
    </source>
</evidence>
<dbReference type="CDD" id="cd06587">
    <property type="entry name" value="VOC"/>
    <property type="match status" value="1"/>
</dbReference>